<protein>
    <submittedName>
        <fullName evidence="1">Uncharacterized protein</fullName>
    </submittedName>
</protein>
<accession>A0A016WK88</accession>
<reference evidence="2" key="1">
    <citation type="journal article" date="2015" name="Nat. Genet.">
        <title>The genome and transcriptome of the zoonotic hookworm Ancylostoma ceylanicum identify infection-specific gene families.</title>
        <authorList>
            <person name="Schwarz E.M."/>
            <person name="Hu Y."/>
            <person name="Antoshechkin I."/>
            <person name="Miller M.M."/>
            <person name="Sternberg P.W."/>
            <person name="Aroian R.V."/>
        </authorList>
    </citation>
    <scope>NUCLEOTIDE SEQUENCE</scope>
    <source>
        <strain evidence="2">HY135</strain>
    </source>
</reference>
<proteinExistence type="predicted"/>
<dbReference type="Proteomes" id="UP000024635">
    <property type="component" value="Unassembled WGS sequence"/>
</dbReference>
<name>A0A016WK88_9BILA</name>
<evidence type="ECO:0000313" key="1">
    <source>
        <dbReference type="EMBL" id="EYC39697.1"/>
    </source>
</evidence>
<organism evidence="1 2">
    <name type="scientific">Ancylostoma ceylanicum</name>
    <dbReference type="NCBI Taxonomy" id="53326"/>
    <lineage>
        <taxon>Eukaryota</taxon>
        <taxon>Metazoa</taxon>
        <taxon>Ecdysozoa</taxon>
        <taxon>Nematoda</taxon>
        <taxon>Chromadorea</taxon>
        <taxon>Rhabditida</taxon>
        <taxon>Rhabditina</taxon>
        <taxon>Rhabditomorpha</taxon>
        <taxon>Strongyloidea</taxon>
        <taxon>Ancylostomatidae</taxon>
        <taxon>Ancylostomatinae</taxon>
        <taxon>Ancylostoma</taxon>
    </lineage>
</organism>
<keyword evidence="2" id="KW-1185">Reference proteome</keyword>
<comment type="caution">
    <text evidence="1">The sequence shown here is derived from an EMBL/GenBank/DDBJ whole genome shotgun (WGS) entry which is preliminary data.</text>
</comment>
<evidence type="ECO:0000313" key="2">
    <source>
        <dbReference type="Proteomes" id="UP000024635"/>
    </source>
</evidence>
<dbReference type="EMBL" id="JARK01000244">
    <property type="protein sequence ID" value="EYC39697.1"/>
    <property type="molecule type" value="Genomic_DNA"/>
</dbReference>
<sequence length="95" mass="10904">MFLQLQDLLMLPADREAYLILEACQVARFVKQTVAYRLSETTSPPKRSRQPPCEQCTSSYLLCVSRFIVVILISNSDPVVMWTAWADSSFRTHCM</sequence>
<gene>
    <name evidence="1" type="primary">Acey_s0644.g1079</name>
    <name evidence="1" type="ORF">Y032_0644g1079</name>
</gene>
<dbReference type="AlphaFoldDB" id="A0A016WK88"/>